<evidence type="ECO:0000313" key="5">
    <source>
        <dbReference type="Proteomes" id="UP001500393"/>
    </source>
</evidence>
<name>A0ABP4NJS9_9ACTN</name>
<dbReference type="Gene3D" id="3.40.630.30">
    <property type="match status" value="1"/>
</dbReference>
<organism evidence="4 5">
    <name type="scientific">Kribbella sancticallisti</name>
    <dbReference type="NCBI Taxonomy" id="460087"/>
    <lineage>
        <taxon>Bacteria</taxon>
        <taxon>Bacillati</taxon>
        <taxon>Actinomycetota</taxon>
        <taxon>Actinomycetes</taxon>
        <taxon>Propionibacteriales</taxon>
        <taxon>Kribbellaceae</taxon>
        <taxon>Kribbella</taxon>
    </lineage>
</organism>
<evidence type="ECO:0000313" key="4">
    <source>
        <dbReference type="EMBL" id="GAA1562947.1"/>
    </source>
</evidence>
<accession>A0ABP4NJS9</accession>
<keyword evidence="2" id="KW-0012">Acyltransferase</keyword>
<dbReference type="InterPro" id="IPR050832">
    <property type="entry name" value="Bact_Acetyltransf"/>
</dbReference>
<dbReference type="PANTHER" id="PTHR43877">
    <property type="entry name" value="AMINOALKYLPHOSPHONATE N-ACETYLTRANSFERASE-RELATED-RELATED"/>
    <property type="match status" value="1"/>
</dbReference>
<comment type="caution">
    <text evidence="4">The sequence shown here is derived from an EMBL/GenBank/DDBJ whole genome shotgun (WGS) entry which is preliminary data.</text>
</comment>
<feature type="domain" description="N-acetyltransferase" evidence="3">
    <location>
        <begin position="3"/>
        <end position="155"/>
    </location>
</feature>
<dbReference type="InterPro" id="IPR000182">
    <property type="entry name" value="GNAT_dom"/>
</dbReference>
<dbReference type="Pfam" id="PF00583">
    <property type="entry name" value="Acetyltransf_1"/>
    <property type="match status" value="1"/>
</dbReference>
<dbReference type="Proteomes" id="UP001500393">
    <property type="component" value="Unassembled WGS sequence"/>
</dbReference>
<keyword evidence="5" id="KW-1185">Reference proteome</keyword>
<evidence type="ECO:0000256" key="1">
    <source>
        <dbReference type="ARBA" id="ARBA00022679"/>
    </source>
</evidence>
<dbReference type="SUPFAM" id="SSF55729">
    <property type="entry name" value="Acyl-CoA N-acyltransferases (Nat)"/>
    <property type="match status" value="1"/>
</dbReference>
<dbReference type="EMBL" id="BAAAOS010000014">
    <property type="protein sequence ID" value="GAA1562947.1"/>
    <property type="molecule type" value="Genomic_DNA"/>
</dbReference>
<sequence length="158" mass="17014">MDAVLRLLDGATEWLVAQGRRDQWGTEPHSTNPRRVEQITAFADDGLWVAESDGRVVGALAVGAAMPYVPPATEPELYVRLLVTDRAAKGSGIGTDLLDHARSLARGLGVGLLRVDCFGGGDGALIRYYEKQGFTRAEQFAVPANGSVWPGQILIQRL</sequence>
<evidence type="ECO:0000259" key="3">
    <source>
        <dbReference type="PROSITE" id="PS51186"/>
    </source>
</evidence>
<reference evidence="5" key="1">
    <citation type="journal article" date="2019" name="Int. J. Syst. Evol. Microbiol.">
        <title>The Global Catalogue of Microorganisms (GCM) 10K type strain sequencing project: providing services to taxonomists for standard genome sequencing and annotation.</title>
        <authorList>
            <consortium name="The Broad Institute Genomics Platform"/>
            <consortium name="The Broad Institute Genome Sequencing Center for Infectious Disease"/>
            <person name="Wu L."/>
            <person name="Ma J."/>
        </authorList>
    </citation>
    <scope>NUCLEOTIDE SEQUENCE [LARGE SCALE GENOMIC DNA]</scope>
    <source>
        <strain evidence="5">JCM 14969</strain>
    </source>
</reference>
<protein>
    <submittedName>
        <fullName evidence="4">GNAT family N-acetyltransferase</fullName>
    </submittedName>
</protein>
<dbReference type="PROSITE" id="PS51186">
    <property type="entry name" value="GNAT"/>
    <property type="match status" value="1"/>
</dbReference>
<proteinExistence type="predicted"/>
<evidence type="ECO:0000256" key="2">
    <source>
        <dbReference type="ARBA" id="ARBA00023315"/>
    </source>
</evidence>
<keyword evidence="1" id="KW-0808">Transferase</keyword>
<dbReference type="PANTHER" id="PTHR43877:SF2">
    <property type="entry name" value="AMINOALKYLPHOSPHONATE N-ACETYLTRANSFERASE-RELATED"/>
    <property type="match status" value="1"/>
</dbReference>
<dbReference type="InterPro" id="IPR016181">
    <property type="entry name" value="Acyl_CoA_acyltransferase"/>
</dbReference>
<dbReference type="CDD" id="cd04301">
    <property type="entry name" value="NAT_SF"/>
    <property type="match status" value="1"/>
</dbReference>
<gene>
    <name evidence="4" type="ORF">GCM10009789_15060</name>
</gene>